<protein>
    <recommendedName>
        <fullName evidence="4">DUF4864 domain-containing protein</fullName>
    </recommendedName>
</protein>
<feature type="chain" id="PRO_5011771761" description="DUF4864 domain-containing protein" evidence="1">
    <location>
        <begin position="18"/>
        <end position="130"/>
    </location>
</feature>
<reference evidence="2 3" key="1">
    <citation type="submission" date="2016-10" db="EMBL/GenBank/DDBJ databases">
        <authorList>
            <person name="de Groot N.N."/>
        </authorList>
    </citation>
    <scope>NUCLEOTIDE SEQUENCE [LARGE SCALE GENOMIC DNA]</scope>
    <source>
        <strain evidence="2 3">DSM 14858</strain>
    </source>
</reference>
<evidence type="ECO:0000313" key="3">
    <source>
        <dbReference type="Proteomes" id="UP000199283"/>
    </source>
</evidence>
<feature type="signal peptide" evidence="1">
    <location>
        <begin position="1"/>
        <end position="17"/>
    </location>
</feature>
<dbReference type="Pfam" id="PF16156">
    <property type="entry name" value="DUF4864"/>
    <property type="match status" value="1"/>
</dbReference>
<dbReference type="STRING" id="188906.SAMN04488526_0953"/>
<proteinExistence type="predicted"/>
<dbReference type="AlphaFoldDB" id="A0A1H7IDA1"/>
<accession>A0A1H7IDA1</accession>
<evidence type="ECO:0008006" key="4">
    <source>
        <dbReference type="Google" id="ProtNLM"/>
    </source>
</evidence>
<name>A0A1H7IDA1_9RHOB</name>
<keyword evidence="1" id="KW-0732">Signal</keyword>
<gene>
    <name evidence="2" type="ORF">SAMN04488526_0953</name>
</gene>
<dbReference type="Proteomes" id="UP000199283">
    <property type="component" value="Unassembled WGS sequence"/>
</dbReference>
<evidence type="ECO:0000256" key="1">
    <source>
        <dbReference type="SAM" id="SignalP"/>
    </source>
</evidence>
<dbReference type="InterPro" id="IPR032347">
    <property type="entry name" value="DUF4864"/>
</dbReference>
<dbReference type="RefSeq" id="WP_092760215.1">
    <property type="nucleotide sequence ID" value="NZ_FNZQ01000001.1"/>
</dbReference>
<sequence>MKGLIAGLLLAAGMAQADEGAIRGAIGGQIEAFKADDFDTAFTFAAPNIRSMFGNADNFGLMVRQGYPMVWQPGTVEFLGSEDNGGVWTQEILITDGFGRLHRLEYTMVETPDGWKIAGVQILTAPEVGA</sequence>
<dbReference type="OrthoDB" id="9130422at2"/>
<keyword evidence="3" id="KW-1185">Reference proteome</keyword>
<organism evidence="2 3">
    <name type="scientific">Jannaschia helgolandensis</name>
    <dbReference type="NCBI Taxonomy" id="188906"/>
    <lineage>
        <taxon>Bacteria</taxon>
        <taxon>Pseudomonadati</taxon>
        <taxon>Pseudomonadota</taxon>
        <taxon>Alphaproteobacteria</taxon>
        <taxon>Rhodobacterales</taxon>
        <taxon>Roseobacteraceae</taxon>
        <taxon>Jannaschia</taxon>
    </lineage>
</organism>
<evidence type="ECO:0000313" key="2">
    <source>
        <dbReference type="EMBL" id="SEK58585.1"/>
    </source>
</evidence>
<dbReference type="EMBL" id="FNZQ01000001">
    <property type="protein sequence ID" value="SEK58585.1"/>
    <property type="molecule type" value="Genomic_DNA"/>
</dbReference>